<feature type="domain" description="Polypeptide-transport-associated ShlB-type" evidence="7">
    <location>
        <begin position="65"/>
        <end position="138"/>
    </location>
</feature>
<evidence type="ECO:0000259" key="6">
    <source>
        <dbReference type="Pfam" id="PF03865"/>
    </source>
</evidence>
<feature type="region of interest" description="Disordered" evidence="4">
    <location>
        <begin position="29"/>
        <end position="59"/>
    </location>
</feature>
<dbReference type="PANTHER" id="PTHR34597">
    <property type="entry name" value="SLR1661 PROTEIN"/>
    <property type="match status" value="1"/>
</dbReference>
<evidence type="ECO:0000259" key="7">
    <source>
        <dbReference type="Pfam" id="PF08479"/>
    </source>
</evidence>
<proteinExistence type="predicted"/>
<evidence type="ECO:0000313" key="8">
    <source>
        <dbReference type="EMBL" id="MFC3713682.1"/>
    </source>
</evidence>
<feature type="domain" description="Haemolysin activator HlyB C-terminal" evidence="6">
    <location>
        <begin position="207"/>
        <end position="498"/>
    </location>
</feature>
<dbReference type="Gene3D" id="2.40.160.50">
    <property type="entry name" value="membrane protein fhac: a member of the omp85/tpsb transporter family"/>
    <property type="match status" value="1"/>
</dbReference>
<dbReference type="InterPro" id="IPR051544">
    <property type="entry name" value="TPS_OM_transporter"/>
</dbReference>
<accession>A0ABV7XC10</accession>
<feature type="compositionally biased region" description="Pro residues" evidence="4">
    <location>
        <begin position="36"/>
        <end position="46"/>
    </location>
</feature>
<evidence type="ECO:0000256" key="3">
    <source>
        <dbReference type="ARBA" id="ARBA00023237"/>
    </source>
</evidence>
<keyword evidence="9" id="KW-1185">Reference proteome</keyword>
<keyword evidence="1" id="KW-1134">Transmembrane beta strand</keyword>
<dbReference type="InterPro" id="IPR005565">
    <property type="entry name" value="Hemolysn_activator_HlyB_C"/>
</dbReference>
<gene>
    <name evidence="8" type="ORF">ACFOMD_13970</name>
</gene>
<organism evidence="8 9">
    <name type="scientific">Sphingoaurantiacus capsulatus</name>
    <dbReference type="NCBI Taxonomy" id="1771310"/>
    <lineage>
        <taxon>Bacteria</taxon>
        <taxon>Pseudomonadati</taxon>
        <taxon>Pseudomonadota</taxon>
        <taxon>Alphaproteobacteria</taxon>
        <taxon>Sphingomonadales</taxon>
        <taxon>Sphingosinicellaceae</taxon>
        <taxon>Sphingoaurantiacus</taxon>
    </lineage>
</organism>
<keyword evidence="3" id="KW-0998">Cell outer membrane</keyword>
<dbReference type="Pfam" id="PF08479">
    <property type="entry name" value="POTRA_2"/>
    <property type="match status" value="1"/>
</dbReference>
<evidence type="ECO:0000256" key="5">
    <source>
        <dbReference type="SAM" id="SignalP"/>
    </source>
</evidence>
<keyword evidence="1" id="KW-0472">Membrane</keyword>
<dbReference type="RefSeq" id="WP_380862415.1">
    <property type="nucleotide sequence ID" value="NZ_JBHRXV010000011.1"/>
</dbReference>
<keyword evidence="2" id="KW-0812">Transmembrane</keyword>
<dbReference type="EMBL" id="JBHRXV010000011">
    <property type="protein sequence ID" value="MFC3713682.1"/>
    <property type="molecule type" value="Genomic_DNA"/>
</dbReference>
<dbReference type="Proteomes" id="UP001595615">
    <property type="component" value="Unassembled WGS sequence"/>
</dbReference>
<protein>
    <submittedName>
        <fullName evidence="8">ShlB/FhaC/HecB family hemolysin secretion/activation protein</fullName>
    </submittedName>
</protein>
<feature type="chain" id="PRO_5045062069" evidence="5">
    <location>
        <begin position="22"/>
        <end position="536"/>
    </location>
</feature>
<feature type="signal peptide" evidence="5">
    <location>
        <begin position="1"/>
        <end position="21"/>
    </location>
</feature>
<evidence type="ECO:0000313" key="9">
    <source>
        <dbReference type="Proteomes" id="UP001595615"/>
    </source>
</evidence>
<evidence type="ECO:0000256" key="4">
    <source>
        <dbReference type="SAM" id="MobiDB-lite"/>
    </source>
</evidence>
<name>A0ABV7XC10_9SPHN</name>
<reference evidence="9" key="1">
    <citation type="journal article" date="2019" name="Int. J. Syst. Evol. Microbiol.">
        <title>The Global Catalogue of Microorganisms (GCM) 10K type strain sequencing project: providing services to taxonomists for standard genome sequencing and annotation.</title>
        <authorList>
            <consortium name="The Broad Institute Genomics Platform"/>
            <consortium name="The Broad Institute Genome Sequencing Center for Infectious Disease"/>
            <person name="Wu L."/>
            <person name="Ma J."/>
        </authorList>
    </citation>
    <scope>NUCLEOTIDE SEQUENCE [LARGE SCALE GENOMIC DNA]</scope>
    <source>
        <strain evidence="9">KCTC 42644</strain>
    </source>
</reference>
<evidence type="ECO:0000256" key="1">
    <source>
        <dbReference type="ARBA" id="ARBA00022452"/>
    </source>
</evidence>
<dbReference type="Pfam" id="PF03865">
    <property type="entry name" value="ShlB"/>
    <property type="match status" value="1"/>
</dbReference>
<dbReference type="InterPro" id="IPR013686">
    <property type="entry name" value="Polypept-transport_assoc_ShlB"/>
</dbReference>
<dbReference type="Gene3D" id="3.10.20.310">
    <property type="entry name" value="membrane protein fhac"/>
    <property type="match status" value="1"/>
</dbReference>
<comment type="caution">
    <text evidence="8">The sequence shown here is derived from an EMBL/GenBank/DDBJ whole genome shotgun (WGS) entry which is preliminary data.</text>
</comment>
<sequence>MINARRALVLGLIGFSHAAFAQTGPLIIDRNRPDRAPLPTPAPTTPPVDRGQVETESSADATGVALQQVRVEGASVDRNAIGGATQKFIGQPVTPALLKQLGDAVAAVYADSVVALYTVYVPQQDMSQGVVRLVVSEGYIADVTIKGEGDHKLVRRYANKLKGEKPLLKATLERYMSLMRDIPGLTVGAELLRAGRPGAVNLALDLKEKPLTFTTSLDNRGTARLGRVQFGATLTANGALREGDQTQLYASSASDFEKYRYASITHSTPLGSEGMRAQGSFGYLRTRPKSPPINGDARTASLQLSYPLVRGYTRNVTLIGSLDGVNSDNAVFGQTFSSEHSRALRASIAAVEGSAKRTMGGSVTASRGLDILDARDSLLGETEFTKINVRAQFDQALSDSIALRLRAAGQYSGDNLPSVEQFTLGGEFGRAFESAIVTGDRGIAGSAELGWRPGGMPGFLKGSEVYSFIDGGLARYRERPLLIAQQDWELASAGLGVRAVLGGKSWVGVEGAYALEEPFARTGDSWRVAVSWQLSL</sequence>
<keyword evidence="5" id="KW-0732">Signal</keyword>
<dbReference type="PANTHER" id="PTHR34597:SF6">
    <property type="entry name" value="BLR6126 PROTEIN"/>
    <property type="match status" value="1"/>
</dbReference>
<evidence type="ECO:0000256" key="2">
    <source>
        <dbReference type="ARBA" id="ARBA00022692"/>
    </source>
</evidence>